<dbReference type="SMART" id="SM00702">
    <property type="entry name" value="P4Hc"/>
    <property type="match status" value="1"/>
</dbReference>
<keyword evidence="12" id="KW-1185">Reference proteome</keyword>
<keyword evidence="3" id="KW-0847">Vitamin C</keyword>
<sequence>MLLPHSPQYDQRDPRGCDLTPLQDVVMCRRLQDEMQVTSTTTPPSPPSLPLLLPPSPSNNTLLQEERSQVVHPIPLHLLAAVRYPESQILPTNHPLPDEMRNYVTKKRKSESEESDVGDEEGKNVVDAESYKRELLEGNNTYGDQIVPVSQRRQRALMARRKLSHIQGQSRKNIPLFYMYGDYLLIPNYNWGSGGGRHGGGRYRRRSPPEPDLSTPIDSSISSLEASLPSSHSHRSSKTSALFDVRDGADSQSLEEGGFNEEWFAGILESIVRDLNQYGVCVIDDFLGAERADHILNEVKALESHGALEAGQVVSRQVQDQARGMIRGDQIAWVTGGEPHCSCIGQLVTVVDSLVAKANKHQDAGMLANYNITWRTRAMVACYPGRDTHYVKHVDNPNGDGRCITAIYYLNRDWSEDDGGVLRIYPEGKDQVASIEPLFDRMLFFWSDRRNPHEVLPAKITSRYAITVWYLDQKERNEYLARLAHHQMTTTQPTHA</sequence>
<dbReference type="InterPro" id="IPR051559">
    <property type="entry name" value="HIF_prolyl_hydroxylases"/>
</dbReference>
<name>A0AAE1PZG2_9EUCA</name>
<keyword evidence="6" id="KW-0408">Iron</keyword>
<dbReference type="GO" id="GO:0160082">
    <property type="term" value="F:hypoxia-inducible factor-proline dioxygenase activity"/>
    <property type="evidence" value="ECO:0007669"/>
    <property type="project" value="UniProtKB-EC"/>
</dbReference>
<dbReference type="EMBL" id="JAWZYT010000944">
    <property type="protein sequence ID" value="KAK4317158.1"/>
    <property type="molecule type" value="Genomic_DNA"/>
</dbReference>
<feature type="compositionally biased region" description="Low complexity" evidence="9">
    <location>
        <begin position="216"/>
        <end position="231"/>
    </location>
</feature>
<feature type="region of interest" description="Disordered" evidence="9">
    <location>
        <begin position="105"/>
        <end position="126"/>
    </location>
</feature>
<comment type="cofactor">
    <cofactor evidence="1">
        <name>L-ascorbate</name>
        <dbReference type="ChEBI" id="CHEBI:38290"/>
    </cofactor>
</comment>
<dbReference type="EC" id="1.14.11.29" evidence="7"/>
<dbReference type="Proteomes" id="UP001292094">
    <property type="component" value="Unassembled WGS sequence"/>
</dbReference>
<organism evidence="11 12">
    <name type="scientific">Petrolisthes manimaculis</name>
    <dbReference type="NCBI Taxonomy" id="1843537"/>
    <lineage>
        <taxon>Eukaryota</taxon>
        <taxon>Metazoa</taxon>
        <taxon>Ecdysozoa</taxon>
        <taxon>Arthropoda</taxon>
        <taxon>Crustacea</taxon>
        <taxon>Multicrustacea</taxon>
        <taxon>Malacostraca</taxon>
        <taxon>Eumalacostraca</taxon>
        <taxon>Eucarida</taxon>
        <taxon>Decapoda</taxon>
        <taxon>Pleocyemata</taxon>
        <taxon>Anomura</taxon>
        <taxon>Galatheoidea</taxon>
        <taxon>Porcellanidae</taxon>
        <taxon>Petrolisthes</taxon>
    </lineage>
</organism>
<evidence type="ECO:0000259" key="10">
    <source>
        <dbReference type="PROSITE" id="PS51471"/>
    </source>
</evidence>
<evidence type="ECO:0000256" key="4">
    <source>
        <dbReference type="ARBA" id="ARBA00022964"/>
    </source>
</evidence>
<dbReference type="InterPro" id="IPR005123">
    <property type="entry name" value="Oxoglu/Fe-dep_dioxygenase_dom"/>
</dbReference>
<evidence type="ECO:0000313" key="12">
    <source>
        <dbReference type="Proteomes" id="UP001292094"/>
    </source>
</evidence>
<evidence type="ECO:0000256" key="9">
    <source>
        <dbReference type="SAM" id="MobiDB-lite"/>
    </source>
</evidence>
<dbReference type="GO" id="GO:0031418">
    <property type="term" value="F:L-ascorbic acid binding"/>
    <property type="evidence" value="ECO:0007669"/>
    <property type="project" value="UniProtKB-KW"/>
</dbReference>
<evidence type="ECO:0000256" key="5">
    <source>
        <dbReference type="ARBA" id="ARBA00023002"/>
    </source>
</evidence>
<dbReference type="InterPro" id="IPR006620">
    <property type="entry name" value="Pro_4_hyd_alph"/>
</dbReference>
<dbReference type="PANTHER" id="PTHR12907">
    <property type="entry name" value="EGL NINE HOMOLOG-RELATED"/>
    <property type="match status" value="1"/>
</dbReference>
<protein>
    <recommendedName>
        <fullName evidence="7">hypoxia-inducible factor-proline dioxygenase</fullName>
        <ecNumber evidence="7">1.14.11.29</ecNumber>
    </recommendedName>
</protein>
<dbReference type="PANTHER" id="PTHR12907:SF26">
    <property type="entry name" value="HIF PROLYL HYDROXYLASE, ISOFORM C"/>
    <property type="match status" value="1"/>
</dbReference>
<evidence type="ECO:0000256" key="6">
    <source>
        <dbReference type="ARBA" id="ARBA00023004"/>
    </source>
</evidence>
<feature type="region of interest" description="Disordered" evidence="9">
    <location>
        <begin position="196"/>
        <end position="241"/>
    </location>
</feature>
<evidence type="ECO:0000256" key="2">
    <source>
        <dbReference type="ARBA" id="ARBA00022723"/>
    </source>
</evidence>
<reference evidence="11" key="1">
    <citation type="submission" date="2023-11" db="EMBL/GenBank/DDBJ databases">
        <title>Genome assemblies of two species of porcelain crab, Petrolisthes cinctipes and Petrolisthes manimaculis (Anomura: Porcellanidae).</title>
        <authorList>
            <person name="Angst P."/>
        </authorList>
    </citation>
    <scope>NUCLEOTIDE SEQUENCE</scope>
    <source>
        <strain evidence="11">PB745_02</strain>
        <tissue evidence="11">Gill</tissue>
    </source>
</reference>
<keyword evidence="4" id="KW-0223">Dioxygenase</keyword>
<dbReference type="GO" id="GO:0008198">
    <property type="term" value="F:ferrous iron binding"/>
    <property type="evidence" value="ECO:0007669"/>
    <property type="project" value="TreeGrafter"/>
</dbReference>
<dbReference type="Pfam" id="PF13640">
    <property type="entry name" value="2OG-FeII_Oxy_3"/>
    <property type="match status" value="1"/>
</dbReference>
<keyword evidence="2" id="KW-0479">Metal-binding</keyword>
<dbReference type="AlphaFoldDB" id="A0AAE1PZG2"/>
<dbReference type="InterPro" id="IPR044862">
    <property type="entry name" value="Pro_4_hyd_alph_FE2OG_OXY"/>
</dbReference>
<evidence type="ECO:0000313" key="11">
    <source>
        <dbReference type="EMBL" id="KAK4317158.1"/>
    </source>
</evidence>
<evidence type="ECO:0000256" key="3">
    <source>
        <dbReference type="ARBA" id="ARBA00022896"/>
    </source>
</evidence>
<proteinExistence type="predicted"/>
<gene>
    <name evidence="11" type="ORF">Pmani_011740</name>
</gene>
<evidence type="ECO:0000256" key="7">
    <source>
        <dbReference type="ARBA" id="ARBA00039004"/>
    </source>
</evidence>
<evidence type="ECO:0000256" key="1">
    <source>
        <dbReference type="ARBA" id="ARBA00001961"/>
    </source>
</evidence>
<comment type="caution">
    <text evidence="11">The sequence shown here is derived from an EMBL/GenBank/DDBJ whole genome shotgun (WGS) entry which is preliminary data.</text>
</comment>
<feature type="domain" description="Fe2OG dioxygenase" evidence="10">
    <location>
        <begin position="374"/>
        <end position="472"/>
    </location>
</feature>
<keyword evidence="5" id="KW-0560">Oxidoreductase</keyword>
<evidence type="ECO:0000256" key="8">
    <source>
        <dbReference type="ARBA" id="ARBA00049134"/>
    </source>
</evidence>
<accession>A0AAE1PZG2</accession>
<dbReference type="Gene3D" id="2.60.120.620">
    <property type="entry name" value="q2cbj1_9rhob like domain"/>
    <property type="match status" value="1"/>
</dbReference>
<dbReference type="PROSITE" id="PS51471">
    <property type="entry name" value="FE2OG_OXY"/>
    <property type="match status" value="1"/>
</dbReference>
<comment type="catalytic activity">
    <reaction evidence="8">
        <text>L-prolyl-[hypoxia-inducible factor alpha subunit] + 2-oxoglutarate + O2 = trans-4-hydroxy-L-prolyl-[hypoxia-inducible factor alpha subunit] + succinate + CO2</text>
        <dbReference type="Rhea" id="RHEA:48400"/>
        <dbReference type="Rhea" id="RHEA-COMP:12093"/>
        <dbReference type="Rhea" id="RHEA-COMP:12094"/>
        <dbReference type="ChEBI" id="CHEBI:15379"/>
        <dbReference type="ChEBI" id="CHEBI:16526"/>
        <dbReference type="ChEBI" id="CHEBI:16810"/>
        <dbReference type="ChEBI" id="CHEBI:30031"/>
        <dbReference type="ChEBI" id="CHEBI:50342"/>
        <dbReference type="ChEBI" id="CHEBI:61965"/>
        <dbReference type="EC" id="1.14.11.29"/>
    </reaction>
</comment>
<dbReference type="GO" id="GO:0071456">
    <property type="term" value="P:cellular response to hypoxia"/>
    <property type="evidence" value="ECO:0007669"/>
    <property type="project" value="TreeGrafter"/>
</dbReference>